<evidence type="ECO:0000313" key="1">
    <source>
        <dbReference type="EMBL" id="SFL22213.1"/>
    </source>
</evidence>
<name>A0A1I4FXI0_9HYPH</name>
<accession>A0A1I4FXI0</accession>
<sequence>MKAINDNPLIANLDLLVILAEDVVARHIGDDRDAGEALQRRTRLSERQNLFALM</sequence>
<keyword evidence="2" id="KW-1185">Reference proteome</keyword>
<dbReference type="RefSeq" id="WP_188130654.1">
    <property type="nucleotide sequence ID" value="NZ_BSPE01000026.1"/>
</dbReference>
<reference evidence="1 2" key="1">
    <citation type="submission" date="2016-10" db="EMBL/GenBank/DDBJ databases">
        <authorList>
            <person name="Varghese N."/>
            <person name="Submissions S."/>
        </authorList>
    </citation>
    <scope>NUCLEOTIDE SEQUENCE [LARGE SCALE GENOMIC DNA]</scope>
    <source>
        <strain evidence="1 2">DSM 21822</strain>
    </source>
</reference>
<proteinExistence type="predicted"/>
<protein>
    <submittedName>
        <fullName evidence="1">Uncharacterized protein</fullName>
    </submittedName>
</protein>
<gene>
    <name evidence="1" type="ORF">SAMN04488498_1647</name>
</gene>
<dbReference type="Proteomes" id="UP000323300">
    <property type="component" value="Unassembled WGS sequence"/>
</dbReference>
<dbReference type="EMBL" id="FOSL01000064">
    <property type="protein sequence ID" value="SFL22213.1"/>
    <property type="molecule type" value="Genomic_DNA"/>
</dbReference>
<evidence type="ECO:0000313" key="2">
    <source>
        <dbReference type="Proteomes" id="UP000323300"/>
    </source>
</evidence>
<organism evidence="1 2">
    <name type="scientific">Neomesorhizobium albiziae</name>
    <dbReference type="NCBI Taxonomy" id="335020"/>
    <lineage>
        <taxon>Bacteria</taxon>
        <taxon>Pseudomonadati</taxon>
        <taxon>Pseudomonadota</taxon>
        <taxon>Alphaproteobacteria</taxon>
        <taxon>Hyphomicrobiales</taxon>
        <taxon>Phyllobacteriaceae</taxon>
        <taxon>Neomesorhizobium</taxon>
    </lineage>
</organism>
<dbReference type="AlphaFoldDB" id="A0A1I4FXI0"/>